<dbReference type="NCBIfam" id="NF010193">
    <property type="entry name" value="PRK13672.1"/>
    <property type="match status" value="1"/>
</dbReference>
<feature type="domain" description="YozE SAM-like" evidence="2">
    <location>
        <begin position="2"/>
        <end position="68"/>
    </location>
</feature>
<dbReference type="InterPro" id="IPR036806">
    <property type="entry name" value="YozE_SAM-like_sf"/>
</dbReference>
<keyword evidence="4" id="KW-1185">Reference proteome</keyword>
<dbReference type="Proteomes" id="UP000562464">
    <property type="component" value="Unassembled WGS sequence"/>
</dbReference>
<comment type="caution">
    <text evidence="3">The sequence shown here is derived from an EMBL/GenBank/DDBJ whole genome shotgun (WGS) entry which is preliminary data.</text>
</comment>
<sequence length="70" mass="8535">MTFYQYLMKFRTPNEVDDKTRLANLVFQDSVFPKHSQDYDEVSSYLETSATFYFNLAIFDQIWQDYLERN</sequence>
<gene>
    <name evidence="3" type="ORF">HNQ37_000128</name>
</gene>
<dbReference type="HAMAP" id="MF_01538">
    <property type="entry name" value="UPF0346"/>
    <property type="match status" value="1"/>
</dbReference>
<dbReference type="InterPro" id="IPR023089">
    <property type="entry name" value="YozE_SAM-like"/>
</dbReference>
<dbReference type="Gene3D" id="1.10.150.260">
    <property type="entry name" value="YozE SAM-like"/>
    <property type="match status" value="1"/>
</dbReference>
<accession>A0A841C7P0</accession>
<dbReference type="InterPro" id="IPR010673">
    <property type="entry name" value="UPF0346"/>
</dbReference>
<reference evidence="3 4" key="1">
    <citation type="submission" date="2020-08" db="EMBL/GenBank/DDBJ databases">
        <title>Genomic Encyclopedia of Type Strains, Phase IV (KMG-IV): sequencing the most valuable type-strain genomes for metagenomic binning, comparative biology and taxonomic classification.</title>
        <authorList>
            <person name="Goeker M."/>
        </authorList>
    </citation>
    <scope>NUCLEOTIDE SEQUENCE [LARGE SCALE GENOMIC DNA]</scope>
    <source>
        <strain evidence="3 4">DSM 14925</strain>
    </source>
</reference>
<dbReference type="Pfam" id="PF06855">
    <property type="entry name" value="YozE_SAM_like"/>
    <property type="match status" value="1"/>
</dbReference>
<name>A0A841C7P0_9LACT</name>
<dbReference type="SUPFAM" id="SSF140652">
    <property type="entry name" value="YozE-like"/>
    <property type="match status" value="1"/>
</dbReference>
<protein>
    <recommendedName>
        <fullName evidence="1">UPF0346 protein HNQ37_000128</fullName>
    </recommendedName>
</protein>
<evidence type="ECO:0000259" key="2">
    <source>
        <dbReference type="Pfam" id="PF06855"/>
    </source>
</evidence>
<evidence type="ECO:0000313" key="3">
    <source>
        <dbReference type="EMBL" id="MBB5887260.1"/>
    </source>
</evidence>
<evidence type="ECO:0000256" key="1">
    <source>
        <dbReference type="HAMAP-Rule" id="MF_01538"/>
    </source>
</evidence>
<dbReference type="PIRSF" id="PIRSF037262">
    <property type="entry name" value="UCP037262"/>
    <property type="match status" value="1"/>
</dbReference>
<evidence type="ECO:0000313" key="4">
    <source>
        <dbReference type="Proteomes" id="UP000562464"/>
    </source>
</evidence>
<dbReference type="RefSeq" id="WP_183538268.1">
    <property type="nucleotide sequence ID" value="NZ_DASWOY010000024.1"/>
</dbReference>
<dbReference type="AlphaFoldDB" id="A0A841C7P0"/>
<organism evidence="3 4">
    <name type="scientific">Lactovum miscens</name>
    <dbReference type="NCBI Taxonomy" id="190387"/>
    <lineage>
        <taxon>Bacteria</taxon>
        <taxon>Bacillati</taxon>
        <taxon>Bacillota</taxon>
        <taxon>Bacilli</taxon>
        <taxon>Lactobacillales</taxon>
        <taxon>Streptococcaceae</taxon>
        <taxon>Lactovum</taxon>
    </lineage>
</organism>
<proteinExistence type="inferred from homology"/>
<comment type="similarity">
    <text evidence="1">Belongs to the UPF0346 family.</text>
</comment>
<dbReference type="EMBL" id="JACHHV010000001">
    <property type="protein sequence ID" value="MBB5887260.1"/>
    <property type="molecule type" value="Genomic_DNA"/>
</dbReference>